<dbReference type="Proteomes" id="UP000070258">
    <property type="component" value="Unassembled WGS sequence"/>
</dbReference>
<dbReference type="OrthoDB" id="3193269at2"/>
<dbReference type="Pfam" id="PF09848">
    <property type="entry name" value="SLFN-g3_helicase"/>
    <property type="match status" value="1"/>
</dbReference>
<accession>A0A138AVN5</accession>
<name>A0A138AVN5_9ACTN</name>
<sequence>MTLLRVTANRLLEEYTSESLVEKLLERMLFERGITVGEAERRSWGNSLPSFAADLRHGGLGDVELLIEYKLPLSSRRADVVLAGVHPSTGAPSYVVVELKQWSSASAFEGDPAMVTVPHLGGPISHPVAQVAGYCEYIADFARALRDQPDPLAGIAYLHNVHDPGAVADLADYPISEAGRMFTGADTDAMLDYLRTRLKPGAPSGYAADLLLNSPAAPSQQLLAVAAEEVRERQVFHLLGNQRLAVDLVLHDVERARAADTKRVLVVTGGPGSGKSAIALALLGDLARRGRTVLHATGSRSFTTTLRQVAGARAPRVKEMFRYFNQFITADRNGLDVLILDEAHRMRETSANRYTRAADRTGRPQVDELIAAARVPLFLLDEHQVVRPGELGSLNQIRAYAASLGLETVHVRLDDQFRCGGSDRFVEWVLDLVGLGERAPWKWTGDEGFEVRLAETPWELERMLEEQRDKGYSARMTAGYCWPWSDATPERTLVPDVVIDDWARPWNSKSDRRMGDIPPSQLWATEPGGFGQVGCVYTAQGFEYDWSGVILGPDLVWRDGRFTVRRDENRDPGLTSKKNLTDVRFDLLIRNTYKVLLTRGMVGTVLYSTDEETREALRRLVQQ</sequence>
<dbReference type="InterPro" id="IPR018647">
    <property type="entry name" value="SLFN_3-like_DNA/RNA_helicase"/>
</dbReference>
<comment type="caution">
    <text evidence="2">The sequence shown here is derived from an EMBL/GenBank/DDBJ whole genome shotgun (WGS) entry which is preliminary data.</text>
</comment>
<organism evidence="2 3">
    <name type="scientific">Tsukamurella pseudospumae</name>
    <dbReference type="NCBI Taxonomy" id="239498"/>
    <lineage>
        <taxon>Bacteria</taxon>
        <taxon>Bacillati</taxon>
        <taxon>Actinomycetota</taxon>
        <taxon>Actinomycetes</taxon>
        <taxon>Mycobacteriales</taxon>
        <taxon>Tsukamurellaceae</taxon>
        <taxon>Tsukamurella</taxon>
    </lineage>
</organism>
<dbReference type="InterPro" id="IPR003593">
    <property type="entry name" value="AAA+_ATPase"/>
</dbReference>
<proteinExistence type="predicted"/>
<dbReference type="GO" id="GO:0005524">
    <property type="term" value="F:ATP binding"/>
    <property type="evidence" value="ECO:0007669"/>
    <property type="project" value="UniProtKB-KW"/>
</dbReference>
<dbReference type="Gene3D" id="3.40.50.300">
    <property type="entry name" value="P-loop containing nucleotide triphosphate hydrolases"/>
    <property type="match status" value="1"/>
</dbReference>
<protein>
    <submittedName>
        <fullName evidence="2">ATP-binding protein</fullName>
    </submittedName>
</protein>
<dbReference type="InterPro" id="IPR027417">
    <property type="entry name" value="P-loop_NTPase"/>
</dbReference>
<dbReference type="EMBL" id="LSRF01000001">
    <property type="protein sequence ID" value="KXP14493.1"/>
    <property type="molecule type" value="Genomic_DNA"/>
</dbReference>
<evidence type="ECO:0000313" key="2">
    <source>
        <dbReference type="EMBL" id="KXP14493.1"/>
    </source>
</evidence>
<gene>
    <name evidence="2" type="ORF">AXK60_00855</name>
</gene>
<evidence type="ECO:0000259" key="1">
    <source>
        <dbReference type="SMART" id="SM00382"/>
    </source>
</evidence>
<keyword evidence="2" id="KW-0067">ATP-binding</keyword>
<dbReference type="RefSeq" id="WP_068569108.1">
    <property type="nucleotide sequence ID" value="NZ_LSRF01000001.1"/>
</dbReference>
<feature type="domain" description="AAA+ ATPase" evidence="1">
    <location>
        <begin position="261"/>
        <end position="390"/>
    </location>
</feature>
<dbReference type="AlphaFoldDB" id="A0A138AVN5"/>
<evidence type="ECO:0000313" key="3">
    <source>
        <dbReference type="Proteomes" id="UP000070258"/>
    </source>
</evidence>
<dbReference type="CDD" id="cd00009">
    <property type="entry name" value="AAA"/>
    <property type="match status" value="1"/>
</dbReference>
<dbReference type="SUPFAM" id="SSF52540">
    <property type="entry name" value="P-loop containing nucleoside triphosphate hydrolases"/>
    <property type="match status" value="1"/>
</dbReference>
<reference evidence="3" key="1">
    <citation type="submission" date="2016-02" db="EMBL/GenBank/DDBJ databases">
        <authorList>
            <person name="Wen L."/>
            <person name="He K."/>
            <person name="Yang H."/>
        </authorList>
    </citation>
    <scope>NUCLEOTIDE SEQUENCE [LARGE SCALE GENOMIC DNA]</scope>
    <source>
        <strain evidence="3">JCM 15929</strain>
    </source>
</reference>
<keyword evidence="2" id="KW-0547">Nucleotide-binding</keyword>
<dbReference type="STRING" id="239498.AXK60_00855"/>
<dbReference type="SMART" id="SM00382">
    <property type="entry name" value="AAA"/>
    <property type="match status" value="1"/>
</dbReference>